<proteinExistence type="predicted"/>
<evidence type="ECO:0000313" key="2">
    <source>
        <dbReference type="Proteomes" id="UP001221217"/>
    </source>
</evidence>
<comment type="caution">
    <text evidence="1">The sequence shown here is derived from an EMBL/GenBank/DDBJ whole genome shotgun (WGS) entry which is preliminary data.</text>
</comment>
<dbReference type="Proteomes" id="UP001221217">
    <property type="component" value="Unassembled WGS sequence"/>
</dbReference>
<accession>A0AAJ1I9L1</accession>
<name>A0AAJ1I9L1_9SPIO</name>
<sequence>MSYRFYAEHIKPIGSKEGSAGNDTVIPVSGCEGLRLTIPRLSVSCGATPQVLTVLQVEDMDQISAFDTGGKTLTFDTIETDLADKHIAVEKEDGTFFFTTVTSSAAKVHTLTDAPPADTKIAGNVYIFCDTDSELVQTEALAANTENNLEAPAPGRFIARDFCFPLIIHITNTTNPTTVRGGAAVYISR</sequence>
<protein>
    <submittedName>
        <fullName evidence="1">Uncharacterized protein</fullName>
    </submittedName>
</protein>
<dbReference type="AlphaFoldDB" id="A0AAJ1I9L1"/>
<reference evidence="1 2" key="1">
    <citation type="submission" date="2022-12" db="EMBL/GenBank/DDBJ databases">
        <title>Metagenome assembled genome from gulf of manar.</title>
        <authorList>
            <person name="Kohli P."/>
            <person name="Pk S."/>
            <person name="Venkata Ramana C."/>
            <person name="Sasikala C."/>
        </authorList>
    </citation>
    <scope>NUCLEOTIDE SEQUENCE [LARGE SCALE GENOMIC DNA]</scope>
    <source>
        <strain evidence="1">JB008</strain>
    </source>
</reference>
<evidence type="ECO:0000313" key="1">
    <source>
        <dbReference type="EMBL" id="MDC7225202.1"/>
    </source>
</evidence>
<dbReference type="EMBL" id="JAQQAL010000003">
    <property type="protein sequence ID" value="MDC7225202.1"/>
    <property type="molecule type" value="Genomic_DNA"/>
</dbReference>
<organism evidence="1 2">
    <name type="scientific">Candidatus Thalassospirochaeta sargassi</name>
    <dbReference type="NCBI Taxonomy" id="3119039"/>
    <lineage>
        <taxon>Bacteria</taxon>
        <taxon>Pseudomonadati</taxon>
        <taxon>Spirochaetota</taxon>
        <taxon>Spirochaetia</taxon>
        <taxon>Spirochaetales</taxon>
        <taxon>Spirochaetaceae</taxon>
        <taxon>Candidatus Thalassospirochaeta</taxon>
    </lineage>
</organism>
<gene>
    <name evidence="1" type="ORF">PQJ61_00395</name>
</gene>